<protein>
    <recommendedName>
        <fullName evidence="3">DUF2292 domain-containing protein</fullName>
    </recommendedName>
</protein>
<dbReference type="AlphaFoldDB" id="B9DZW9"/>
<sequence>MFGRGFLIFILIRLYKRGYNIKMEKKIERKNQISEEYIRKIIESLKNISYGSITLVIQDGIVIQVETKEKIRLK</sequence>
<dbReference type="Proteomes" id="UP000007969">
    <property type="component" value="Chromosome"/>
</dbReference>
<dbReference type="InterPro" id="IPR018743">
    <property type="entry name" value="DUF2292"/>
</dbReference>
<dbReference type="KEGG" id="ckr:CKR_0743"/>
<proteinExistence type="predicted"/>
<organism evidence="1 2">
    <name type="scientific">Clostridium kluyveri (strain NBRC 12016)</name>
    <dbReference type="NCBI Taxonomy" id="583346"/>
    <lineage>
        <taxon>Bacteria</taxon>
        <taxon>Bacillati</taxon>
        <taxon>Bacillota</taxon>
        <taxon>Clostridia</taxon>
        <taxon>Eubacteriales</taxon>
        <taxon>Clostridiaceae</taxon>
        <taxon>Clostridium</taxon>
    </lineage>
</organism>
<dbReference type="HOGENOM" id="CLU_198116_3_1_9"/>
<evidence type="ECO:0008006" key="3">
    <source>
        <dbReference type="Google" id="ProtNLM"/>
    </source>
</evidence>
<dbReference type="Pfam" id="PF10055">
    <property type="entry name" value="DUF2292"/>
    <property type="match status" value="1"/>
</dbReference>
<evidence type="ECO:0000313" key="1">
    <source>
        <dbReference type="EMBL" id="BAH05794.1"/>
    </source>
</evidence>
<name>B9DZW9_CLOK1</name>
<reference evidence="2" key="1">
    <citation type="submission" date="2005-09" db="EMBL/GenBank/DDBJ databases">
        <title>Complete genome sequence of Clostridium kluyveri and comparative genomics of Clostridia species.</title>
        <authorList>
            <person name="Inui M."/>
            <person name="Nonaka H."/>
            <person name="Shinoda Y."/>
            <person name="Ikenaga Y."/>
            <person name="Abe M."/>
            <person name="Naito K."/>
            <person name="Vertes A.A."/>
            <person name="Yukawa H."/>
        </authorList>
    </citation>
    <scope>NUCLEOTIDE SEQUENCE [LARGE SCALE GENOMIC DNA]</scope>
    <source>
        <strain evidence="2">NBRC 12016</strain>
    </source>
</reference>
<evidence type="ECO:0000313" key="2">
    <source>
        <dbReference type="Proteomes" id="UP000007969"/>
    </source>
</evidence>
<accession>B9DZW9</accession>
<gene>
    <name evidence="1" type="ordered locus">CKR_0743</name>
</gene>
<dbReference type="EMBL" id="AP009049">
    <property type="protein sequence ID" value="BAH05794.1"/>
    <property type="molecule type" value="Genomic_DNA"/>
</dbReference>